<dbReference type="RefSeq" id="WP_204204415.1">
    <property type="nucleotide sequence ID" value="NZ_JAFELM010000039.1"/>
</dbReference>
<evidence type="ECO:0000256" key="1">
    <source>
        <dbReference type="SAM" id="Phobius"/>
    </source>
</evidence>
<keyword evidence="1" id="KW-0812">Transmembrane</keyword>
<feature type="transmembrane region" description="Helical" evidence="1">
    <location>
        <begin position="165"/>
        <end position="185"/>
    </location>
</feature>
<sequence length="192" mass="21593">MRIMTLLLILLFLVKPLSVLGETNTNIPQVDLATEPHKVLFDLTNMKPGDSVTRNLTISNNGKNSFNYLTTSKYLSGSEIFYKQLDLTVKDSKGIIYEGKLYNFSKLAPRLLESKQKETLTFHVTIPMELGNEYQGLTCDFQIYLYVEGDVPVGVMLPDTATNTFNWLLIGACLLATGTILGLSYKRVRQKD</sequence>
<name>A0ABS2DKM4_9BACI</name>
<dbReference type="InterPro" id="IPR022121">
    <property type="entry name" value="Peptidase_M73_camelysin"/>
</dbReference>
<organism evidence="2 3">
    <name type="scientific">Bacillus suaedaesalsae</name>
    <dbReference type="NCBI Taxonomy" id="2810349"/>
    <lineage>
        <taxon>Bacteria</taxon>
        <taxon>Bacillati</taxon>
        <taxon>Bacillota</taxon>
        <taxon>Bacilli</taxon>
        <taxon>Bacillales</taxon>
        <taxon>Bacillaceae</taxon>
        <taxon>Bacillus</taxon>
    </lineage>
</organism>
<keyword evidence="3" id="KW-1185">Reference proteome</keyword>
<evidence type="ECO:0000313" key="2">
    <source>
        <dbReference type="EMBL" id="MBM6619057.1"/>
    </source>
</evidence>
<dbReference type="NCBIfam" id="TIGR01167">
    <property type="entry name" value="LPXTG_anchor"/>
    <property type="match status" value="1"/>
</dbReference>
<proteinExistence type="predicted"/>
<gene>
    <name evidence="2" type="ORF">JR050_15420</name>
</gene>
<evidence type="ECO:0000313" key="3">
    <source>
        <dbReference type="Proteomes" id="UP001518925"/>
    </source>
</evidence>
<accession>A0ABS2DKM4</accession>
<protein>
    <submittedName>
        <fullName evidence="2">LPXTG cell wall anchor domain-containing protein</fullName>
    </submittedName>
</protein>
<reference evidence="2 3" key="1">
    <citation type="submission" date="2021-02" db="EMBL/GenBank/DDBJ databases">
        <title>Bacillus sp. RD4P76, an endophyte from a halophyte.</title>
        <authorList>
            <person name="Sun J.-Q."/>
        </authorList>
    </citation>
    <scope>NUCLEOTIDE SEQUENCE [LARGE SCALE GENOMIC DNA]</scope>
    <source>
        <strain evidence="2 3">RD4P76</strain>
    </source>
</reference>
<keyword evidence="1" id="KW-0472">Membrane</keyword>
<dbReference type="Pfam" id="PF12389">
    <property type="entry name" value="Peptidase_M73"/>
    <property type="match status" value="1"/>
</dbReference>
<dbReference type="Proteomes" id="UP001518925">
    <property type="component" value="Unassembled WGS sequence"/>
</dbReference>
<comment type="caution">
    <text evidence="2">The sequence shown here is derived from an EMBL/GenBank/DDBJ whole genome shotgun (WGS) entry which is preliminary data.</text>
</comment>
<keyword evidence="1" id="KW-1133">Transmembrane helix</keyword>
<dbReference type="EMBL" id="JAFELM010000039">
    <property type="protein sequence ID" value="MBM6619057.1"/>
    <property type="molecule type" value="Genomic_DNA"/>
</dbReference>